<dbReference type="EMBL" id="JAULSN010000002">
    <property type="protein sequence ID" value="KAK3379846.1"/>
    <property type="molecule type" value="Genomic_DNA"/>
</dbReference>
<evidence type="ECO:0000259" key="3">
    <source>
        <dbReference type="Pfam" id="PF00561"/>
    </source>
</evidence>
<comment type="similarity">
    <text evidence="2">Belongs to the AB hydrolase superfamily. Epoxide hydrolase family.</text>
</comment>
<gene>
    <name evidence="4" type="ORF">B0T24DRAFT_171759</name>
</gene>
<evidence type="ECO:0000256" key="1">
    <source>
        <dbReference type="ARBA" id="ARBA00022801"/>
    </source>
</evidence>
<dbReference type="AlphaFoldDB" id="A0AAE0NE29"/>
<dbReference type="PANTHER" id="PTHR43329">
    <property type="entry name" value="EPOXIDE HYDROLASE"/>
    <property type="match status" value="1"/>
</dbReference>
<evidence type="ECO:0000313" key="5">
    <source>
        <dbReference type="Proteomes" id="UP001287356"/>
    </source>
</evidence>
<feature type="domain" description="AB hydrolase-1" evidence="3">
    <location>
        <begin position="48"/>
        <end position="324"/>
    </location>
</feature>
<keyword evidence="1 4" id="KW-0378">Hydrolase</keyword>
<sequence length="349" mass="38598">MASNADAAPGKLTPDDSRVVHHTLLVRGKTYHYLLGNPAGGVSSTTTTVVLVHGWPDLAFGWRYQVPFLQALGMRVVVPDMLGYGRTDAPEPIEPYSYKSVVEDLAALAAHVAGPEQPVVLGGHDWGGAVVWRFALWRPELTRAVFSVCTPYWQPLKTWVPREVLVETLLPNFRYQLQLAGPDVEAAVVGPEKLRRFLSSLFGGRGPNNEFGFSTEVGVVFENLNKIGPSPLLSAAEMDFYVDEYSRHDLHGPLNWYRNSRVNFEEEQELVEQNRSRISAPSLLIVASKDKALPPAMSAGMGRFFDSLVKEEVNTNHWALWEAPQEVNGHIGKFLADVLKADKGPKASI</sequence>
<keyword evidence="5" id="KW-1185">Reference proteome</keyword>
<comment type="caution">
    <text evidence="4">The sequence shown here is derived from an EMBL/GenBank/DDBJ whole genome shotgun (WGS) entry which is preliminary data.</text>
</comment>
<dbReference type="InterPro" id="IPR000639">
    <property type="entry name" value="Epox_hydrolase-like"/>
</dbReference>
<dbReference type="SUPFAM" id="SSF53474">
    <property type="entry name" value="alpha/beta-Hydrolases"/>
    <property type="match status" value="1"/>
</dbReference>
<protein>
    <submittedName>
        <fullName evidence="4">Alpha/Beta hydrolase protein</fullName>
    </submittedName>
</protein>
<dbReference type="PRINTS" id="PR00111">
    <property type="entry name" value="ABHYDROLASE"/>
</dbReference>
<evidence type="ECO:0000313" key="4">
    <source>
        <dbReference type="EMBL" id="KAK3379846.1"/>
    </source>
</evidence>
<dbReference type="InterPro" id="IPR000073">
    <property type="entry name" value="AB_hydrolase_1"/>
</dbReference>
<dbReference type="Proteomes" id="UP001287356">
    <property type="component" value="Unassembled WGS sequence"/>
</dbReference>
<dbReference type="PRINTS" id="PR00412">
    <property type="entry name" value="EPOXHYDRLASE"/>
</dbReference>
<reference evidence="4" key="2">
    <citation type="submission" date="2023-06" db="EMBL/GenBank/DDBJ databases">
        <authorList>
            <consortium name="Lawrence Berkeley National Laboratory"/>
            <person name="Haridas S."/>
            <person name="Hensen N."/>
            <person name="Bonometti L."/>
            <person name="Westerberg I."/>
            <person name="Brannstrom I.O."/>
            <person name="Guillou S."/>
            <person name="Cros-Aarteil S."/>
            <person name="Calhoun S."/>
            <person name="Kuo A."/>
            <person name="Mondo S."/>
            <person name="Pangilinan J."/>
            <person name="Riley R."/>
            <person name="Labutti K."/>
            <person name="Andreopoulos B."/>
            <person name="Lipzen A."/>
            <person name="Chen C."/>
            <person name="Yanf M."/>
            <person name="Daum C."/>
            <person name="Ng V."/>
            <person name="Clum A."/>
            <person name="Steindorff A."/>
            <person name="Ohm R."/>
            <person name="Martin F."/>
            <person name="Silar P."/>
            <person name="Natvig D."/>
            <person name="Lalanne C."/>
            <person name="Gautier V."/>
            <person name="Ament-Velasquez S.L."/>
            <person name="Kruys A."/>
            <person name="Hutchinson M.I."/>
            <person name="Powell A.J."/>
            <person name="Barry K."/>
            <person name="Miller A.N."/>
            <person name="Grigoriev I.V."/>
            <person name="Debuchy R."/>
            <person name="Gladieux P."/>
            <person name="Thoren M.H."/>
            <person name="Johannesson H."/>
        </authorList>
    </citation>
    <scope>NUCLEOTIDE SEQUENCE</scope>
    <source>
        <strain evidence="4">CBS 958.72</strain>
    </source>
</reference>
<evidence type="ECO:0000256" key="2">
    <source>
        <dbReference type="ARBA" id="ARBA00038334"/>
    </source>
</evidence>
<dbReference type="Pfam" id="PF00561">
    <property type="entry name" value="Abhydrolase_1"/>
    <property type="match status" value="1"/>
</dbReference>
<reference evidence="4" key="1">
    <citation type="journal article" date="2023" name="Mol. Phylogenet. Evol.">
        <title>Genome-scale phylogeny and comparative genomics of the fungal order Sordariales.</title>
        <authorList>
            <person name="Hensen N."/>
            <person name="Bonometti L."/>
            <person name="Westerberg I."/>
            <person name="Brannstrom I.O."/>
            <person name="Guillou S."/>
            <person name="Cros-Aarteil S."/>
            <person name="Calhoun S."/>
            <person name="Haridas S."/>
            <person name="Kuo A."/>
            <person name="Mondo S."/>
            <person name="Pangilinan J."/>
            <person name="Riley R."/>
            <person name="LaButti K."/>
            <person name="Andreopoulos B."/>
            <person name="Lipzen A."/>
            <person name="Chen C."/>
            <person name="Yan M."/>
            <person name="Daum C."/>
            <person name="Ng V."/>
            <person name="Clum A."/>
            <person name="Steindorff A."/>
            <person name="Ohm R.A."/>
            <person name="Martin F."/>
            <person name="Silar P."/>
            <person name="Natvig D.O."/>
            <person name="Lalanne C."/>
            <person name="Gautier V."/>
            <person name="Ament-Velasquez S.L."/>
            <person name="Kruys A."/>
            <person name="Hutchinson M.I."/>
            <person name="Powell A.J."/>
            <person name="Barry K."/>
            <person name="Miller A.N."/>
            <person name="Grigoriev I.V."/>
            <person name="Debuchy R."/>
            <person name="Gladieux P."/>
            <person name="Hiltunen Thoren M."/>
            <person name="Johannesson H."/>
        </authorList>
    </citation>
    <scope>NUCLEOTIDE SEQUENCE</scope>
    <source>
        <strain evidence="4">CBS 958.72</strain>
    </source>
</reference>
<name>A0AAE0NE29_9PEZI</name>
<dbReference type="GO" id="GO:0016787">
    <property type="term" value="F:hydrolase activity"/>
    <property type="evidence" value="ECO:0007669"/>
    <property type="project" value="UniProtKB-KW"/>
</dbReference>
<dbReference type="Gene3D" id="3.40.50.1820">
    <property type="entry name" value="alpha/beta hydrolase"/>
    <property type="match status" value="1"/>
</dbReference>
<dbReference type="InterPro" id="IPR029058">
    <property type="entry name" value="AB_hydrolase_fold"/>
</dbReference>
<organism evidence="4 5">
    <name type="scientific">Lasiosphaeria ovina</name>
    <dbReference type="NCBI Taxonomy" id="92902"/>
    <lineage>
        <taxon>Eukaryota</taxon>
        <taxon>Fungi</taxon>
        <taxon>Dikarya</taxon>
        <taxon>Ascomycota</taxon>
        <taxon>Pezizomycotina</taxon>
        <taxon>Sordariomycetes</taxon>
        <taxon>Sordariomycetidae</taxon>
        <taxon>Sordariales</taxon>
        <taxon>Lasiosphaeriaceae</taxon>
        <taxon>Lasiosphaeria</taxon>
    </lineage>
</organism>
<accession>A0AAE0NE29</accession>
<proteinExistence type="inferred from homology"/>